<feature type="compositionally biased region" description="Polar residues" evidence="2">
    <location>
        <begin position="219"/>
        <end position="229"/>
    </location>
</feature>
<evidence type="ECO:0000313" key="4">
    <source>
        <dbReference type="EMBL" id="NJP52175.1"/>
    </source>
</evidence>
<feature type="region of interest" description="Disordered" evidence="2">
    <location>
        <begin position="207"/>
        <end position="229"/>
    </location>
</feature>
<accession>A0ABX1A6U3</accession>
<gene>
    <name evidence="4" type="ORF">HCJ93_19505</name>
</gene>
<keyword evidence="1" id="KW-0560">Oxidoreductase</keyword>
<dbReference type="RefSeq" id="WP_167997020.1">
    <property type="nucleotide sequence ID" value="NZ_JAATEM010000023.1"/>
</dbReference>
<dbReference type="InterPro" id="IPR028939">
    <property type="entry name" value="P5C_Rdtase_cat_N"/>
</dbReference>
<dbReference type="InterPro" id="IPR051267">
    <property type="entry name" value="STEAP_metalloreductase"/>
</dbReference>
<evidence type="ECO:0000256" key="1">
    <source>
        <dbReference type="ARBA" id="ARBA00023002"/>
    </source>
</evidence>
<reference evidence="4 5" key="1">
    <citation type="submission" date="2020-03" db="EMBL/GenBank/DDBJ databases">
        <title>WGS of actinomycetes isolated from Thailand.</title>
        <authorList>
            <person name="Thawai C."/>
        </authorList>
    </citation>
    <scope>NUCLEOTIDE SEQUENCE [LARGE SCALE GENOMIC DNA]</scope>
    <source>
        <strain evidence="4 5">SBST2-5</strain>
    </source>
</reference>
<evidence type="ECO:0000313" key="5">
    <source>
        <dbReference type="Proteomes" id="UP000730591"/>
    </source>
</evidence>
<dbReference type="Pfam" id="PF03807">
    <property type="entry name" value="F420_oxidored"/>
    <property type="match status" value="1"/>
</dbReference>
<keyword evidence="5" id="KW-1185">Reference proteome</keyword>
<dbReference type="EMBL" id="JAATEM010000023">
    <property type="protein sequence ID" value="NJP52175.1"/>
    <property type="molecule type" value="Genomic_DNA"/>
</dbReference>
<evidence type="ECO:0000259" key="3">
    <source>
        <dbReference type="Pfam" id="PF03807"/>
    </source>
</evidence>
<dbReference type="PANTHER" id="PTHR14239">
    <property type="entry name" value="DUDULIN-RELATED"/>
    <property type="match status" value="1"/>
</dbReference>
<dbReference type="Gene3D" id="3.40.50.720">
    <property type="entry name" value="NAD(P)-binding Rossmann-like Domain"/>
    <property type="match status" value="1"/>
</dbReference>
<organism evidence="4 5">
    <name type="scientific">Streptomyces composti</name>
    <dbReference type="NCBI Taxonomy" id="2720025"/>
    <lineage>
        <taxon>Bacteria</taxon>
        <taxon>Bacillati</taxon>
        <taxon>Actinomycetota</taxon>
        <taxon>Actinomycetes</taxon>
        <taxon>Kitasatosporales</taxon>
        <taxon>Streptomycetaceae</taxon>
        <taxon>Streptomyces</taxon>
    </lineage>
</organism>
<evidence type="ECO:0000256" key="2">
    <source>
        <dbReference type="SAM" id="MobiDB-lite"/>
    </source>
</evidence>
<dbReference type="Proteomes" id="UP000730591">
    <property type="component" value="Unassembled WGS sequence"/>
</dbReference>
<sequence length="229" mass="23086">MRIGILGTGTMAAALGEGWVRAGHDVAIGGRSRSRAEKLAGRLGREVLAVPPREAITGRDAVLLAVTWNGVAEMLDSVGAPDGTLDGVTLIDPTNAVAHGAGTLLTGQGESAAGRIARLAPGARVVKAFHLFPAEQWTYPRGEKPRVTVAMCGDDPAALSVVGELVRDVGGVPAVLGPLSRARQLEEAAGFVIGLAFSGVDPASAVPHVPAAGGRAGSPRTTGDSAAGR</sequence>
<dbReference type="InterPro" id="IPR036291">
    <property type="entry name" value="NAD(P)-bd_dom_sf"/>
</dbReference>
<comment type="caution">
    <text evidence="4">The sequence shown here is derived from an EMBL/GenBank/DDBJ whole genome shotgun (WGS) entry which is preliminary data.</text>
</comment>
<feature type="domain" description="Pyrroline-5-carboxylate reductase catalytic N-terminal" evidence="3">
    <location>
        <begin position="2"/>
        <end position="95"/>
    </location>
</feature>
<dbReference type="SUPFAM" id="SSF51735">
    <property type="entry name" value="NAD(P)-binding Rossmann-fold domains"/>
    <property type="match status" value="1"/>
</dbReference>
<protein>
    <submittedName>
        <fullName evidence="4">NAD(P)-binding domain-containing protein</fullName>
    </submittedName>
</protein>
<name>A0ABX1A6U3_9ACTN</name>
<proteinExistence type="predicted"/>